<keyword evidence="2" id="KW-1185">Reference proteome</keyword>
<dbReference type="RefSeq" id="WP_210757708.1">
    <property type="nucleotide sequence ID" value="NZ_CP060139.1"/>
</dbReference>
<dbReference type="AlphaFoldDB" id="A0A7H0VBS4"/>
<name>A0A7H0VBS4_9FLAO</name>
<sequence>MISVESIGYVERLLATRQVKDFYLDVFTLVLDPSQKNFYSDANRGYYYLLTHELPQGTTIASETAILEVDENWSSRGITKIQEFGGQLAIHLPNPGALSQVEFIRAIPRA</sequence>
<organism evidence="1 2">
    <name type="scientific">Croceimicrobium hydrocarbonivorans</name>
    <dbReference type="NCBI Taxonomy" id="2761580"/>
    <lineage>
        <taxon>Bacteria</taxon>
        <taxon>Pseudomonadati</taxon>
        <taxon>Bacteroidota</taxon>
        <taxon>Flavobacteriia</taxon>
        <taxon>Flavobacteriales</taxon>
        <taxon>Owenweeksiaceae</taxon>
        <taxon>Croceimicrobium</taxon>
    </lineage>
</organism>
<dbReference type="EMBL" id="CP060139">
    <property type="protein sequence ID" value="QNR23172.1"/>
    <property type="molecule type" value="Genomic_DNA"/>
</dbReference>
<reference evidence="1 2" key="1">
    <citation type="submission" date="2020-08" db="EMBL/GenBank/DDBJ databases">
        <title>Croceimicrobium hydrocarbonivorans gen. nov., sp. nov., a novel marine bacterium isolated from a bacterial consortium that degrades polyethylene terephthalate.</title>
        <authorList>
            <person name="Liu R."/>
        </authorList>
    </citation>
    <scope>NUCLEOTIDE SEQUENCE [LARGE SCALE GENOMIC DNA]</scope>
    <source>
        <strain evidence="1 2">A20-9</strain>
    </source>
</reference>
<gene>
    <name evidence="1" type="ORF">H4K34_12400</name>
</gene>
<proteinExistence type="predicted"/>
<dbReference type="KEGG" id="chyd:H4K34_12400"/>
<evidence type="ECO:0000313" key="2">
    <source>
        <dbReference type="Proteomes" id="UP000516305"/>
    </source>
</evidence>
<accession>A0A7H0VBS4</accession>
<protein>
    <submittedName>
        <fullName evidence="1">Uncharacterized protein</fullName>
    </submittedName>
</protein>
<dbReference type="Proteomes" id="UP000516305">
    <property type="component" value="Chromosome"/>
</dbReference>
<evidence type="ECO:0000313" key="1">
    <source>
        <dbReference type="EMBL" id="QNR23172.1"/>
    </source>
</evidence>